<sequence>MFTQKRANLAQYIEGDSSKVHNLSRPIQELMKCGLIERLDRGKGRVVQNFRIRLPEFCALNFLKANEFLEGSKYNSVLISWKRIGEDYERWLQDGSE</sequence>
<dbReference type="EMBL" id="CP007457">
    <property type="protein sequence ID" value="AIZ16972.1"/>
    <property type="molecule type" value="Genomic_DNA"/>
</dbReference>
<dbReference type="KEGG" id="bpsp:AH67_00090"/>
<dbReference type="AlphaFoldDB" id="A0A0A7I9R6"/>
<organism evidence="1 2">
    <name type="scientific">Bifidobacterium pseudolongum PV8-2</name>
    <dbReference type="NCBI Taxonomy" id="1447715"/>
    <lineage>
        <taxon>Bacteria</taxon>
        <taxon>Bacillati</taxon>
        <taxon>Actinomycetota</taxon>
        <taxon>Actinomycetes</taxon>
        <taxon>Bifidobacteriales</taxon>
        <taxon>Bifidobacteriaceae</taxon>
        <taxon>Bifidobacterium</taxon>
    </lineage>
</organism>
<dbReference type="Proteomes" id="UP000030636">
    <property type="component" value="Chromosome"/>
</dbReference>
<evidence type="ECO:0000313" key="1">
    <source>
        <dbReference type="EMBL" id="AIZ16972.1"/>
    </source>
</evidence>
<dbReference type="STRING" id="1447715.AH67_00090"/>
<proteinExistence type="predicted"/>
<accession>A0A0A7I9R6</accession>
<gene>
    <name evidence="1" type="ORF">AH67_00090</name>
</gene>
<name>A0A0A7I9R6_9BIFI</name>
<protein>
    <submittedName>
        <fullName evidence="1">Uncharacterized protein</fullName>
    </submittedName>
</protein>
<keyword evidence="2" id="KW-1185">Reference proteome</keyword>
<dbReference type="HOGENOM" id="CLU_2341157_0_0_11"/>
<reference evidence="1 2" key="1">
    <citation type="journal article" date="2015" name="Genome Announc.">
        <title>Bifidobacterium pseudolongum Strain PV8-2, Isolated from a Stool Sample of an Anemic Kenyan Infant.</title>
        <authorList>
            <person name="Vazquez-Gutierrez P."/>
            <person name="Lacroix C."/>
            <person name="Chassard C."/>
            <person name="Klumpp J."/>
            <person name="Stevens M.J."/>
            <person name="Jans C."/>
        </authorList>
    </citation>
    <scope>NUCLEOTIDE SEQUENCE [LARGE SCALE GENOMIC DNA]</scope>
    <source>
        <strain evidence="1 2">PV8-2</strain>
    </source>
</reference>
<evidence type="ECO:0000313" key="2">
    <source>
        <dbReference type="Proteomes" id="UP000030636"/>
    </source>
</evidence>